<dbReference type="STRING" id="3821.A0A151UB22"/>
<dbReference type="Gene3D" id="3.30.200.20">
    <property type="entry name" value="Phosphorylase Kinase, domain 1"/>
    <property type="match status" value="2"/>
</dbReference>
<dbReference type="InterPro" id="IPR017441">
    <property type="entry name" value="Protein_kinase_ATP_BS"/>
</dbReference>
<feature type="domain" description="Protein kinase" evidence="2">
    <location>
        <begin position="42"/>
        <end position="311"/>
    </location>
</feature>
<proteinExistence type="predicted"/>
<dbReference type="PANTHER" id="PTHR27003:SF303">
    <property type="entry name" value="TYROSINE KINASE FAMILY PROTEIN"/>
    <property type="match status" value="1"/>
</dbReference>
<dbReference type="Gramene" id="C.cajan_20094.t">
    <property type="protein sequence ID" value="C.cajan_20094.t"/>
    <property type="gene ID" value="C.cajan_20094"/>
</dbReference>
<gene>
    <name evidence="3" type="ORF">KK1_020692</name>
</gene>
<reference evidence="3 4" key="1">
    <citation type="journal article" date="2012" name="Nat. Biotechnol.">
        <title>Draft genome sequence of pigeonpea (Cajanus cajan), an orphan legume crop of resource-poor farmers.</title>
        <authorList>
            <person name="Varshney R.K."/>
            <person name="Chen W."/>
            <person name="Li Y."/>
            <person name="Bharti A.K."/>
            <person name="Saxena R.K."/>
            <person name="Schlueter J.A."/>
            <person name="Donoghue M.T."/>
            <person name="Azam S."/>
            <person name="Fan G."/>
            <person name="Whaley A.M."/>
            <person name="Farmer A.D."/>
            <person name="Sheridan J."/>
            <person name="Iwata A."/>
            <person name="Tuteja R."/>
            <person name="Penmetsa R.V."/>
            <person name="Wu W."/>
            <person name="Upadhyaya H.D."/>
            <person name="Yang S.P."/>
            <person name="Shah T."/>
            <person name="Saxena K.B."/>
            <person name="Michael T."/>
            <person name="McCombie W.R."/>
            <person name="Yang B."/>
            <person name="Zhang G."/>
            <person name="Yang H."/>
            <person name="Wang J."/>
            <person name="Spillane C."/>
            <person name="Cook D.R."/>
            <person name="May G.D."/>
            <person name="Xu X."/>
            <person name="Jackson S.A."/>
        </authorList>
    </citation>
    <scope>NUCLEOTIDE SEQUENCE [LARGE SCALE GENOMIC DNA]</scope>
    <source>
        <strain evidence="4">cv. Asha</strain>
    </source>
</reference>
<dbReference type="InterPro" id="IPR045272">
    <property type="entry name" value="ANXUR1/2-like"/>
</dbReference>
<dbReference type="OMA" id="WQVFADM"/>
<dbReference type="FunFam" id="1.10.510.10:FF:000920">
    <property type="entry name" value="Receptor-like protein kinase ANXUR2"/>
    <property type="match status" value="2"/>
</dbReference>
<dbReference type="EMBL" id="CM003603">
    <property type="protein sequence ID" value="KYP76448.1"/>
    <property type="molecule type" value="Genomic_DNA"/>
</dbReference>
<dbReference type="InterPro" id="IPR001245">
    <property type="entry name" value="Ser-Thr/Tyr_kinase_cat_dom"/>
</dbReference>
<dbReference type="SUPFAM" id="SSF56112">
    <property type="entry name" value="Protein kinase-like (PK-like)"/>
    <property type="match status" value="2"/>
</dbReference>
<dbReference type="FunFam" id="3.30.200.20:FF:000742">
    <property type="entry name" value="Receptor-like protein kinase ANXUR2"/>
    <property type="match status" value="2"/>
</dbReference>
<dbReference type="Pfam" id="PF07714">
    <property type="entry name" value="PK_Tyr_Ser-Thr"/>
    <property type="match status" value="2"/>
</dbReference>
<dbReference type="GO" id="GO:0009506">
    <property type="term" value="C:plasmodesma"/>
    <property type="evidence" value="ECO:0007669"/>
    <property type="project" value="TreeGrafter"/>
</dbReference>
<dbReference type="PANTHER" id="PTHR27003">
    <property type="entry name" value="OS07G0166700 PROTEIN"/>
    <property type="match status" value="1"/>
</dbReference>
<dbReference type="AlphaFoldDB" id="A0A151UB22"/>
<sequence length="641" mass="73321">MFVKCCFGEGNSSGSGRGYPTVIQELCRPFSLSDLKKATNNFDEKRIIAREGFGEVYKGYFRHNDASHYELAVKRFNIVTKYREREEQFKNEIELLCQLGHPNIISLIGFCNHKDEKIGVFEYMSNGSLDQHLHALSWKERLEICIGAARGLHYLHAGLKRTIIHHNIKPSNILLDHNMHPKITNFDLSVKGAHFMTKPKPIQVLPRGTVGYAAPEHVMEGTVTDKCDVYSFGIVLLDVVWRRTIFDIVREGEARDFLEKPVEENIDPNMIGKIAPECWQVFADMMVRCLEYEADERPTMGEVEVELERALSLQEQQDIANTNVIEELCRPFSWAEIKKATNNFDEKRIIGDGEFSKAYKGYLKRNDGTDYAVAVKRFKVERPDGWGEFMTEVELHCQLHHPHIISLIGFCIHKKEKIIVFEYMPNGSLHGHLQGGELSWKKRLEICIGAARGLHYLQAGAKRTIIHRHIKPSYILLDHNMHPKLVGFGLSIQGARFMSKPKPIQLDIIRGTLVYAAPESYQKGIVTDKSDVYSFGIVLLEVVWGRGIYDIVREGEARDFLEKPVEEKIDPNMIGKIAPECWQVFADMTVRCLEYEADERPTMGEVEVELERALSLQEQQDIANTNGPYTLISTTIIPWDL</sequence>
<dbReference type="GO" id="GO:0004714">
    <property type="term" value="F:transmembrane receptor protein tyrosine kinase activity"/>
    <property type="evidence" value="ECO:0007669"/>
    <property type="project" value="InterPro"/>
</dbReference>
<dbReference type="InterPro" id="IPR000719">
    <property type="entry name" value="Prot_kinase_dom"/>
</dbReference>
<dbReference type="Proteomes" id="UP000075243">
    <property type="component" value="Chromosome 1"/>
</dbReference>
<keyword evidence="3" id="KW-0808">Transferase</keyword>
<evidence type="ECO:0000313" key="3">
    <source>
        <dbReference type="EMBL" id="KYP76448.1"/>
    </source>
</evidence>
<dbReference type="PROSITE" id="PS00107">
    <property type="entry name" value="PROTEIN_KINASE_ATP"/>
    <property type="match status" value="1"/>
</dbReference>
<feature type="binding site" evidence="1">
    <location>
        <position position="376"/>
    </location>
    <ligand>
        <name>ATP</name>
        <dbReference type="ChEBI" id="CHEBI:30616"/>
    </ligand>
</feature>
<dbReference type="InterPro" id="IPR011009">
    <property type="entry name" value="Kinase-like_dom_sf"/>
</dbReference>
<keyword evidence="1" id="KW-0067">ATP-binding</keyword>
<dbReference type="GO" id="GO:0005524">
    <property type="term" value="F:ATP binding"/>
    <property type="evidence" value="ECO:0007669"/>
    <property type="project" value="UniProtKB-UniRule"/>
</dbReference>
<feature type="domain" description="Protein kinase" evidence="2">
    <location>
        <begin position="344"/>
        <end position="614"/>
    </location>
</feature>
<evidence type="ECO:0000259" key="2">
    <source>
        <dbReference type="PROSITE" id="PS50011"/>
    </source>
</evidence>
<evidence type="ECO:0000256" key="1">
    <source>
        <dbReference type="PROSITE-ProRule" id="PRU10141"/>
    </source>
</evidence>
<protein>
    <submittedName>
        <fullName evidence="3">Receptor-like protein kinase At5g38990</fullName>
        <ecNumber evidence="3">2.7.11.1</ecNumber>
    </submittedName>
</protein>
<evidence type="ECO:0000313" key="4">
    <source>
        <dbReference type="Proteomes" id="UP000075243"/>
    </source>
</evidence>
<keyword evidence="4" id="KW-1185">Reference proteome</keyword>
<dbReference type="EC" id="2.7.11.1" evidence="3"/>
<dbReference type="PROSITE" id="PS50011">
    <property type="entry name" value="PROTEIN_KINASE_DOM"/>
    <property type="match status" value="2"/>
</dbReference>
<name>A0A151UB22_CAJCA</name>
<dbReference type="GO" id="GO:0005886">
    <property type="term" value="C:plasma membrane"/>
    <property type="evidence" value="ECO:0007669"/>
    <property type="project" value="TreeGrafter"/>
</dbReference>
<keyword evidence="1" id="KW-0547">Nucleotide-binding</keyword>
<dbReference type="GO" id="GO:0004674">
    <property type="term" value="F:protein serine/threonine kinase activity"/>
    <property type="evidence" value="ECO:0007669"/>
    <property type="project" value="UniProtKB-EC"/>
</dbReference>
<dbReference type="Gene3D" id="1.10.510.10">
    <property type="entry name" value="Transferase(Phosphotransferase) domain 1"/>
    <property type="match status" value="2"/>
</dbReference>
<accession>A0A151UB22</accession>
<organism evidence="3 4">
    <name type="scientific">Cajanus cajan</name>
    <name type="common">Pigeon pea</name>
    <name type="synonym">Cajanus indicus</name>
    <dbReference type="NCBI Taxonomy" id="3821"/>
    <lineage>
        <taxon>Eukaryota</taxon>
        <taxon>Viridiplantae</taxon>
        <taxon>Streptophyta</taxon>
        <taxon>Embryophyta</taxon>
        <taxon>Tracheophyta</taxon>
        <taxon>Spermatophyta</taxon>
        <taxon>Magnoliopsida</taxon>
        <taxon>eudicotyledons</taxon>
        <taxon>Gunneridae</taxon>
        <taxon>Pentapetalae</taxon>
        <taxon>rosids</taxon>
        <taxon>fabids</taxon>
        <taxon>Fabales</taxon>
        <taxon>Fabaceae</taxon>
        <taxon>Papilionoideae</taxon>
        <taxon>50 kb inversion clade</taxon>
        <taxon>NPAAA clade</taxon>
        <taxon>indigoferoid/millettioid clade</taxon>
        <taxon>Phaseoleae</taxon>
        <taxon>Cajanus</taxon>
    </lineage>
</organism>